<sequence length="186" mass="20962">MARSLVHDTVFYCLNVYQVKISPIPQLGAASSAEDHVGQGAPGLMGNMNPEGGVNHENGMNRDGGVIHEGGGGNQEPRQQLQPLPEEPAQAAMEDPQPENMQPRIRRTKFTLLQVEELESVFQHTQYPDVPTRRELAENLGVTEDKVRVWFKNKRARCRRHQRELMLANELRADPDDCVYIVLDEP</sequence>
<protein>
    <submittedName>
        <fullName evidence="9">Rhox homeobox family member 1</fullName>
    </submittedName>
</protein>
<feature type="DNA-binding region" description="Homeobox" evidence="5">
    <location>
        <begin position="103"/>
        <end position="162"/>
    </location>
</feature>
<feature type="compositionally biased region" description="Low complexity" evidence="7">
    <location>
        <begin position="75"/>
        <end position="92"/>
    </location>
</feature>
<evidence type="ECO:0000256" key="7">
    <source>
        <dbReference type="SAM" id="MobiDB-lite"/>
    </source>
</evidence>
<dbReference type="CDD" id="cd00086">
    <property type="entry name" value="homeodomain"/>
    <property type="match status" value="1"/>
</dbReference>
<dbReference type="AlphaFoldDB" id="H2PWM5"/>
<dbReference type="FunCoup" id="H2PWM5">
    <property type="interactions" value="23"/>
</dbReference>
<dbReference type="InterPro" id="IPR000047">
    <property type="entry name" value="HTH_motif"/>
</dbReference>
<evidence type="ECO:0000313" key="10">
    <source>
        <dbReference type="Proteomes" id="UP000001595"/>
    </source>
</evidence>
<dbReference type="PROSITE" id="PS00027">
    <property type="entry name" value="HOMEOBOX_1"/>
    <property type="match status" value="1"/>
</dbReference>
<dbReference type="SMART" id="SM00389">
    <property type="entry name" value="HOX"/>
    <property type="match status" value="1"/>
</dbReference>
<dbReference type="GO" id="GO:0005829">
    <property type="term" value="C:cytosol"/>
    <property type="evidence" value="ECO:0007669"/>
    <property type="project" value="Ensembl"/>
</dbReference>
<dbReference type="GO" id="GO:0010628">
    <property type="term" value="P:positive regulation of gene expression"/>
    <property type="evidence" value="ECO:0007669"/>
    <property type="project" value="Ensembl"/>
</dbReference>
<evidence type="ECO:0000259" key="8">
    <source>
        <dbReference type="PROSITE" id="PS50071"/>
    </source>
</evidence>
<dbReference type="HOGENOM" id="CLU_118646_0_0_1"/>
<dbReference type="eggNOG" id="KOG0490">
    <property type="taxonomic scope" value="Eukaryota"/>
</dbReference>
<reference evidence="9" key="3">
    <citation type="submission" date="2025-09" db="UniProtKB">
        <authorList>
            <consortium name="Ensembl"/>
        </authorList>
    </citation>
    <scope>IDENTIFICATION</scope>
</reference>
<dbReference type="GeneTree" id="ENSGT00940000163385"/>
<dbReference type="Pfam" id="PF00046">
    <property type="entry name" value="Homeodomain"/>
    <property type="match status" value="1"/>
</dbReference>
<dbReference type="InterPro" id="IPR017970">
    <property type="entry name" value="Homeobox_CS"/>
</dbReference>
<feature type="region of interest" description="Disordered" evidence="7">
    <location>
        <begin position="50"/>
        <end position="100"/>
    </location>
</feature>
<reference evidence="9 10" key="1">
    <citation type="submission" date="2008-02" db="EMBL/GenBank/DDBJ databases">
        <title>A 6x draft sequence assembly of the Pongo pygmaeus abelii genome.</title>
        <authorList>
            <person name="Wilson R.K."/>
            <person name="Mardis E."/>
        </authorList>
    </citation>
    <scope>NUCLEOTIDE SEQUENCE [LARGE SCALE GENOMIC DNA]</scope>
</reference>
<dbReference type="PANTHER" id="PTHR24329:SF549">
    <property type="entry name" value="RHOX HOMEOBOX FAMILY MEMBER 1"/>
    <property type="match status" value="1"/>
</dbReference>
<dbReference type="Gene3D" id="1.10.10.60">
    <property type="entry name" value="Homeodomain-like"/>
    <property type="match status" value="1"/>
</dbReference>
<proteinExistence type="predicted"/>
<keyword evidence="2 5" id="KW-0238">DNA-binding</keyword>
<dbReference type="GeneID" id="100437009"/>
<dbReference type="InParanoid" id="H2PWM5"/>
<comment type="subcellular location">
    <subcellularLocation>
        <location evidence="1 5 6">Nucleus</location>
    </subcellularLocation>
</comment>
<gene>
    <name evidence="9" type="primary">RHOXF1</name>
</gene>
<dbReference type="OrthoDB" id="9634605at2759"/>
<reference evidence="9" key="2">
    <citation type="submission" date="2025-08" db="UniProtKB">
        <authorList>
            <consortium name="Ensembl"/>
        </authorList>
    </citation>
    <scope>IDENTIFICATION</scope>
</reference>
<accession>H2PWM5</accession>
<evidence type="ECO:0000256" key="1">
    <source>
        <dbReference type="ARBA" id="ARBA00004123"/>
    </source>
</evidence>
<dbReference type="KEGG" id="pon:100437009"/>
<keyword evidence="10" id="KW-1185">Reference proteome</keyword>
<dbReference type="OMA" id="DDCVYIV"/>
<keyword evidence="4 5" id="KW-0539">Nucleus</keyword>
<dbReference type="InterPro" id="IPR001356">
    <property type="entry name" value="HD"/>
</dbReference>
<organism evidence="9 10">
    <name type="scientific">Pongo abelii</name>
    <name type="common">Sumatran orangutan</name>
    <name type="synonym">Pongo pygmaeus abelii</name>
    <dbReference type="NCBI Taxonomy" id="9601"/>
    <lineage>
        <taxon>Eukaryota</taxon>
        <taxon>Metazoa</taxon>
        <taxon>Chordata</taxon>
        <taxon>Craniata</taxon>
        <taxon>Vertebrata</taxon>
        <taxon>Euteleostomi</taxon>
        <taxon>Mammalia</taxon>
        <taxon>Eutheria</taxon>
        <taxon>Euarchontoglires</taxon>
        <taxon>Primates</taxon>
        <taxon>Haplorrhini</taxon>
        <taxon>Catarrhini</taxon>
        <taxon>Hominidae</taxon>
        <taxon>Pongo</taxon>
    </lineage>
</organism>
<evidence type="ECO:0000256" key="3">
    <source>
        <dbReference type="ARBA" id="ARBA00023155"/>
    </source>
</evidence>
<dbReference type="GO" id="GO:0005654">
    <property type="term" value="C:nucleoplasm"/>
    <property type="evidence" value="ECO:0007669"/>
    <property type="project" value="Ensembl"/>
</dbReference>
<feature type="domain" description="Homeobox" evidence="8">
    <location>
        <begin position="101"/>
        <end position="161"/>
    </location>
</feature>
<dbReference type="SUPFAM" id="SSF46689">
    <property type="entry name" value="Homeodomain-like"/>
    <property type="match status" value="1"/>
</dbReference>
<dbReference type="GO" id="GO:0030521">
    <property type="term" value="P:androgen receptor signaling pathway"/>
    <property type="evidence" value="ECO:0007669"/>
    <property type="project" value="Ensembl"/>
</dbReference>
<dbReference type="PANTHER" id="PTHR24329">
    <property type="entry name" value="HOMEOBOX PROTEIN ARISTALESS"/>
    <property type="match status" value="1"/>
</dbReference>
<dbReference type="FunFam" id="1.10.10.60:FF:000485">
    <property type="entry name" value="Rhox homeobox family member 1"/>
    <property type="match status" value="1"/>
</dbReference>
<evidence type="ECO:0000313" key="9">
    <source>
        <dbReference type="Ensembl" id="ENSPPYP00000023147.2"/>
    </source>
</evidence>
<evidence type="ECO:0000256" key="4">
    <source>
        <dbReference type="ARBA" id="ARBA00023242"/>
    </source>
</evidence>
<dbReference type="Proteomes" id="UP000001595">
    <property type="component" value="Chromosome X"/>
</dbReference>
<dbReference type="InterPro" id="IPR009057">
    <property type="entry name" value="Homeodomain-like_sf"/>
</dbReference>
<dbReference type="GO" id="GO:0000977">
    <property type="term" value="F:RNA polymerase II transcription regulatory region sequence-specific DNA binding"/>
    <property type="evidence" value="ECO:0007669"/>
    <property type="project" value="TreeGrafter"/>
</dbReference>
<dbReference type="InterPro" id="IPR050649">
    <property type="entry name" value="Paired_Homeobox_TFs"/>
</dbReference>
<keyword evidence="3 5" id="KW-0371">Homeobox</keyword>
<dbReference type="PROSITE" id="PS50071">
    <property type="entry name" value="HOMEOBOX_2"/>
    <property type="match status" value="1"/>
</dbReference>
<dbReference type="Ensembl" id="ENSPPYT00000024118.3">
    <property type="protein sequence ID" value="ENSPPYP00000023147.2"/>
    <property type="gene ID" value="ENSPPYG00000020680.3"/>
</dbReference>
<name>H2PWM5_PONAB</name>
<evidence type="ECO:0000256" key="6">
    <source>
        <dbReference type="RuleBase" id="RU000682"/>
    </source>
</evidence>
<evidence type="ECO:0000256" key="2">
    <source>
        <dbReference type="ARBA" id="ARBA00023125"/>
    </source>
</evidence>
<evidence type="ECO:0000256" key="5">
    <source>
        <dbReference type="PROSITE-ProRule" id="PRU00108"/>
    </source>
</evidence>
<dbReference type="GO" id="GO:0000981">
    <property type="term" value="F:DNA-binding transcription factor activity, RNA polymerase II-specific"/>
    <property type="evidence" value="ECO:0007669"/>
    <property type="project" value="InterPro"/>
</dbReference>
<dbReference type="PRINTS" id="PR00031">
    <property type="entry name" value="HTHREPRESSR"/>
</dbReference>